<dbReference type="InterPro" id="IPR050855">
    <property type="entry name" value="NDM-1-like"/>
</dbReference>
<dbReference type="GO" id="GO:0016787">
    <property type="term" value="F:hydrolase activity"/>
    <property type="evidence" value="ECO:0007669"/>
    <property type="project" value="UniProtKB-KW"/>
</dbReference>
<proteinExistence type="inferred from homology"/>
<dbReference type="Pfam" id="PF00753">
    <property type="entry name" value="Lactamase_B"/>
    <property type="match status" value="1"/>
</dbReference>
<dbReference type="RefSeq" id="WP_093252743.1">
    <property type="nucleotide sequence ID" value="NZ_FNQM01000005.1"/>
</dbReference>
<dbReference type="OrthoDB" id="420651at2"/>
<evidence type="ECO:0000256" key="1">
    <source>
        <dbReference type="ARBA" id="ARBA00005250"/>
    </source>
</evidence>
<sequence length="343" mass="35799">MWEVLLTVCMAADPGACRMERLPGGGDRAACVAAADAAVAALPRAEQAQEWPCVPVGETPGFTVTEIAPGVFVHRGRHEEPEAANGGDVSNAGFVIGGEAVAVIDAGGAPGVARSLLAEIRARTDLPVRWLILTHMHPDHVLGAGVFVDAGARVTGAERLGPALAARAQTYMAAMSRLLGPAFEDARIVSPDEGVATTREIDLGGRTLVLRAHPVAHTDNDLSVRDIETGTLFLGDLLFMGHVPALDGSLLGWRRELAALVEAPAKRVVPGHGPAAAAWPDAAGPITGYLDTLIADTRAAIAAGEPMLGATERIGQGARDGWLLFDAFNTRNATAAYQQLEWE</sequence>
<protein>
    <submittedName>
        <fullName evidence="3">Quinoprotein relay system zinc metallohydrolase 2</fullName>
    </submittedName>
</protein>
<dbReference type="PANTHER" id="PTHR42951:SF4">
    <property type="entry name" value="ACYL-COENZYME A THIOESTERASE MBLAC2"/>
    <property type="match status" value="1"/>
</dbReference>
<comment type="similarity">
    <text evidence="1">Belongs to the metallo-beta-lactamase superfamily. Class-B beta-lactamase family.</text>
</comment>
<evidence type="ECO:0000313" key="4">
    <source>
        <dbReference type="Proteomes" id="UP000198703"/>
    </source>
</evidence>
<dbReference type="GO" id="GO:0017001">
    <property type="term" value="P:antibiotic catabolic process"/>
    <property type="evidence" value="ECO:0007669"/>
    <property type="project" value="UniProtKB-ARBA"/>
</dbReference>
<dbReference type="InterPro" id="IPR001279">
    <property type="entry name" value="Metallo-B-lactamas"/>
</dbReference>
<dbReference type="NCBIfam" id="TIGR04559">
    <property type="entry name" value="SoxH_rel_PQQ_2"/>
    <property type="match status" value="1"/>
</dbReference>
<dbReference type="InterPro" id="IPR036866">
    <property type="entry name" value="RibonucZ/Hydroxyglut_hydro"/>
</dbReference>
<accession>A0A1H4B3F7</accession>
<dbReference type="Proteomes" id="UP000198703">
    <property type="component" value="Unassembled WGS sequence"/>
</dbReference>
<organism evidence="3 4">
    <name type="scientific">Rubrimonas cliftonensis</name>
    <dbReference type="NCBI Taxonomy" id="89524"/>
    <lineage>
        <taxon>Bacteria</taxon>
        <taxon>Pseudomonadati</taxon>
        <taxon>Pseudomonadota</taxon>
        <taxon>Alphaproteobacteria</taxon>
        <taxon>Rhodobacterales</taxon>
        <taxon>Paracoccaceae</taxon>
        <taxon>Rubrimonas</taxon>
    </lineage>
</organism>
<dbReference type="CDD" id="cd16282">
    <property type="entry name" value="metallo-hydrolase-like_MBL-fold"/>
    <property type="match status" value="1"/>
</dbReference>
<dbReference type="InterPro" id="IPR030829">
    <property type="entry name" value="SoxH-rel_PQQ_2"/>
</dbReference>
<gene>
    <name evidence="3" type="ORF">SAMN05444370_1052</name>
</gene>
<dbReference type="SMART" id="SM00849">
    <property type="entry name" value="Lactamase_B"/>
    <property type="match status" value="1"/>
</dbReference>
<keyword evidence="4" id="KW-1185">Reference proteome</keyword>
<dbReference type="PANTHER" id="PTHR42951">
    <property type="entry name" value="METALLO-BETA-LACTAMASE DOMAIN-CONTAINING"/>
    <property type="match status" value="1"/>
</dbReference>
<keyword evidence="3" id="KW-0378">Hydrolase</keyword>
<name>A0A1H4B3F7_9RHOB</name>
<dbReference type="AlphaFoldDB" id="A0A1H4B3F7"/>
<reference evidence="3 4" key="1">
    <citation type="submission" date="2016-10" db="EMBL/GenBank/DDBJ databases">
        <authorList>
            <person name="de Groot N.N."/>
        </authorList>
    </citation>
    <scope>NUCLEOTIDE SEQUENCE [LARGE SCALE GENOMIC DNA]</scope>
    <source>
        <strain evidence="3 4">DSM 15345</strain>
    </source>
</reference>
<dbReference type="EMBL" id="FNQM01000005">
    <property type="protein sequence ID" value="SEA42568.1"/>
    <property type="molecule type" value="Genomic_DNA"/>
</dbReference>
<evidence type="ECO:0000313" key="3">
    <source>
        <dbReference type="EMBL" id="SEA42568.1"/>
    </source>
</evidence>
<dbReference type="Gene3D" id="3.60.15.10">
    <property type="entry name" value="Ribonuclease Z/Hydroxyacylglutathione hydrolase-like"/>
    <property type="match status" value="1"/>
</dbReference>
<evidence type="ECO:0000259" key="2">
    <source>
        <dbReference type="SMART" id="SM00849"/>
    </source>
</evidence>
<dbReference type="SUPFAM" id="SSF56281">
    <property type="entry name" value="Metallo-hydrolase/oxidoreductase"/>
    <property type="match status" value="1"/>
</dbReference>
<feature type="domain" description="Metallo-beta-lactamase" evidence="2">
    <location>
        <begin position="89"/>
        <end position="272"/>
    </location>
</feature>
<dbReference type="STRING" id="89524.SAMN05444370_1052"/>